<keyword evidence="5 9" id="KW-0999">Mitochondrion inner membrane</keyword>
<evidence type="ECO:0000313" key="11">
    <source>
        <dbReference type="Proteomes" id="UP001521184"/>
    </source>
</evidence>
<evidence type="ECO:0000256" key="3">
    <source>
        <dbReference type="ARBA" id="ARBA00022448"/>
    </source>
</evidence>
<dbReference type="Pfam" id="PF02271">
    <property type="entry name" value="UCR_14kD"/>
    <property type="match status" value="1"/>
</dbReference>
<evidence type="ECO:0000256" key="5">
    <source>
        <dbReference type="ARBA" id="ARBA00022792"/>
    </source>
</evidence>
<evidence type="ECO:0000256" key="9">
    <source>
        <dbReference type="PIRNR" id="PIRNR000022"/>
    </source>
</evidence>
<comment type="caution">
    <text evidence="10">The sequence shown here is derived from an EMBL/GenBank/DDBJ whole genome shotgun (WGS) entry which is preliminary data.</text>
</comment>
<sequence>MSTPSVASFIVKRPWLRGWIQPLSNWYTDLAGHRKLGLRADDLIPEESETVQLALKRLPPKEAYDRVFRMRRAFQLLPKEQQTKPEEDTPYLTPIIEEIEAELKEREDLEAMVIKKPSKRS</sequence>
<evidence type="ECO:0000256" key="1">
    <source>
        <dbReference type="ARBA" id="ARBA00004443"/>
    </source>
</evidence>
<dbReference type="Proteomes" id="UP001521184">
    <property type="component" value="Unassembled WGS sequence"/>
</dbReference>
<dbReference type="SUPFAM" id="SSF81524">
    <property type="entry name" value="14 kDa protein of cytochrome bc1 complex (Ubiquinol-cytochrome c reductase)"/>
    <property type="match status" value="1"/>
</dbReference>
<dbReference type="PANTHER" id="PTHR12022:SF0">
    <property type="entry name" value="CYTOCHROME B-C1 COMPLEX SUBUNIT 7"/>
    <property type="match status" value="1"/>
</dbReference>
<comment type="subcellular location">
    <subcellularLocation>
        <location evidence="1">Mitochondrion inner membrane</location>
        <topology evidence="1">Peripheral membrane protein</topology>
        <orientation evidence="1">Matrix side</orientation>
    </subcellularLocation>
</comment>
<evidence type="ECO:0000256" key="8">
    <source>
        <dbReference type="ARBA" id="ARBA00023136"/>
    </source>
</evidence>
<dbReference type="PANTHER" id="PTHR12022">
    <property type="entry name" value="UBIQUINOL-CYTOCHROME C REDUCTASE COMPLEX 14 KD PROTEIN"/>
    <property type="match status" value="1"/>
</dbReference>
<comment type="similarity">
    <text evidence="2 9">Belongs to the UQCRB/QCR7 family.</text>
</comment>
<comment type="function">
    <text evidence="9">Component of the ubiquinol-cytochrome c oxidoreductase, a multisubunit transmembrane complex that is part of the mitochondrial electron transport chain which drives oxidative phosphorylation.</text>
</comment>
<evidence type="ECO:0000313" key="10">
    <source>
        <dbReference type="EMBL" id="KAL1633559.1"/>
    </source>
</evidence>
<evidence type="ECO:0000256" key="2">
    <source>
        <dbReference type="ARBA" id="ARBA00008554"/>
    </source>
</evidence>
<evidence type="ECO:0000256" key="4">
    <source>
        <dbReference type="ARBA" id="ARBA00022660"/>
    </source>
</evidence>
<dbReference type="EMBL" id="JAKEKT020000152">
    <property type="protein sequence ID" value="KAL1633559.1"/>
    <property type="molecule type" value="Genomic_DNA"/>
</dbReference>
<dbReference type="InterPro" id="IPR003197">
    <property type="entry name" value="QCR7"/>
</dbReference>
<keyword evidence="8 9" id="KW-0472">Membrane</keyword>
<dbReference type="PIRSF" id="PIRSF000022">
    <property type="entry name" value="Bc1_14K"/>
    <property type="match status" value="1"/>
</dbReference>
<keyword evidence="3 9" id="KW-0813">Transport</keyword>
<accession>A0ABR3T1X0</accession>
<keyword evidence="6 9" id="KW-0249">Electron transport</keyword>
<keyword evidence="11" id="KW-1185">Reference proteome</keyword>
<name>A0ABR3T1X0_9PEZI</name>
<gene>
    <name evidence="10" type="primary">QCR7</name>
    <name evidence="10" type="ORF">SLS58_011043</name>
</gene>
<proteinExistence type="inferred from homology"/>
<dbReference type="InterPro" id="IPR036544">
    <property type="entry name" value="QCR7_sf"/>
</dbReference>
<reference evidence="10 11" key="1">
    <citation type="journal article" date="2023" name="Plant Dis.">
        <title>First Report of Diplodia intermedia Causing Canker and Dieback Diseases on Apple Trees in Canada.</title>
        <authorList>
            <person name="Ellouze W."/>
            <person name="Ilyukhin E."/>
            <person name="Sulman M."/>
            <person name="Ali S."/>
        </authorList>
    </citation>
    <scope>NUCLEOTIDE SEQUENCE [LARGE SCALE GENOMIC DNA]</scope>
    <source>
        <strain evidence="10 11">M45-28</strain>
    </source>
</reference>
<dbReference type="Gene3D" id="1.10.1090.10">
    <property type="entry name" value="Cytochrome b-c1 complex subunit 7"/>
    <property type="match status" value="1"/>
</dbReference>
<keyword evidence="4 9" id="KW-0679">Respiratory chain</keyword>
<organism evidence="10 11">
    <name type="scientific">Diplodia intermedia</name>
    <dbReference type="NCBI Taxonomy" id="856260"/>
    <lineage>
        <taxon>Eukaryota</taxon>
        <taxon>Fungi</taxon>
        <taxon>Dikarya</taxon>
        <taxon>Ascomycota</taxon>
        <taxon>Pezizomycotina</taxon>
        <taxon>Dothideomycetes</taxon>
        <taxon>Dothideomycetes incertae sedis</taxon>
        <taxon>Botryosphaeriales</taxon>
        <taxon>Botryosphaeriaceae</taxon>
        <taxon>Diplodia</taxon>
    </lineage>
</organism>
<evidence type="ECO:0000256" key="6">
    <source>
        <dbReference type="ARBA" id="ARBA00022982"/>
    </source>
</evidence>
<evidence type="ECO:0000256" key="7">
    <source>
        <dbReference type="ARBA" id="ARBA00023128"/>
    </source>
</evidence>
<keyword evidence="7 9" id="KW-0496">Mitochondrion</keyword>
<protein>
    <recommendedName>
        <fullName evidence="9">Cytochrome b-c1 complex subunit 7</fullName>
    </recommendedName>
</protein>